<proteinExistence type="inferred from homology"/>
<keyword evidence="4" id="KW-0812">Transmembrane</keyword>
<name>A0A251JBH3_MANES</name>
<dbReference type="AlphaFoldDB" id="A0A251JBH3"/>
<dbReference type="PANTHER" id="PTHR31086">
    <property type="entry name" value="ALUMINUM-ACTIVATED MALATE TRANSPORTER 10"/>
    <property type="match status" value="1"/>
</dbReference>
<dbReference type="GO" id="GO:0034220">
    <property type="term" value="P:monoatomic ion transmembrane transport"/>
    <property type="evidence" value="ECO:0007669"/>
    <property type="project" value="UniProtKB-KW"/>
</dbReference>
<organism evidence="9 10">
    <name type="scientific">Manihot esculenta</name>
    <name type="common">Cassava</name>
    <name type="synonym">Jatropha manihot</name>
    <dbReference type="NCBI Taxonomy" id="3983"/>
    <lineage>
        <taxon>Eukaryota</taxon>
        <taxon>Viridiplantae</taxon>
        <taxon>Streptophyta</taxon>
        <taxon>Embryophyta</taxon>
        <taxon>Tracheophyta</taxon>
        <taxon>Spermatophyta</taxon>
        <taxon>Magnoliopsida</taxon>
        <taxon>eudicotyledons</taxon>
        <taxon>Gunneridae</taxon>
        <taxon>Pentapetalae</taxon>
        <taxon>rosids</taxon>
        <taxon>fabids</taxon>
        <taxon>Malpighiales</taxon>
        <taxon>Euphorbiaceae</taxon>
        <taxon>Crotonoideae</taxon>
        <taxon>Manihoteae</taxon>
        <taxon>Manihot</taxon>
    </lineage>
</organism>
<evidence type="ECO:0000256" key="1">
    <source>
        <dbReference type="ARBA" id="ARBA00004141"/>
    </source>
</evidence>
<keyword evidence="3" id="KW-0813">Transport</keyword>
<evidence type="ECO:0000256" key="4">
    <source>
        <dbReference type="ARBA" id="ARBA00022692"/>
    </source>
</evidence>
<dbReference type="Proteomes" id="UP000091857">
    <property type="component" value="Chromosome 14"/>
</dbReference>
<evidence type="ECO:0000256" key="7">
    <source>
        <dbReference type="ARBA" id="ARBA00023136"/>
    </source>
</evidence>
<evidence type="ECO:0000256" key="6">
    <source>
        <dbReference type="ARBA" id="ARBA00023065"/>
    </source>
</evidence>
<evidence type="ECO:0000256" key="5">
    <source>
        <dbReference type="ARBA" id="ARBA00022989"/>
    </source>
</evidence>
<comment type="caution">
    <text evidence="9">The sequence shown here is derived from an EMBL/GenBank/DDBJ whole genome shotgun (WGS) entry which is preliminary data.</text>
</comment>
<reference evidence="10" key="1">
    <citation type="journal article" date="2016" name="Nat. Biotechnol.">
        <title>Sequencing wild and cultivated cassava and related species reveals extensive interspecific hybridization and genetic diversity.</title>
        <authorList>
            <person name="Bredeson J.V."/>
            <person name="Lyons J.B."/>
            <person name="Prochnik S.E."/>
            <person name="Wu G.A."/>
            <person name="Ha C.M."/>
            <person name="Edsinger-Gonzales E."/>
            <person name="Grimwood J."/>
            <person name="Schmutz J."/>
            <person name="Rabbi I.Y."/>
            <person name="Egesi C."/>
            <person name="Nauluvula P."/>
            <person name="Lebot V."/>
            <person name="Ndunguru J."/>
            <person name="Mkamilo G."/>
            <person name="Bart R.S."/>
            <person name="Setter T.L."/>
            <person name="Gleadow R.M."/>
            <person name="Kulakow P."/>
            <person name="Ferguson M.E."/>
            <person name="Rounsley S."/>
            <person name="Rokhsar D.S."/>
        </authorList>
    </citation>
    <scope>NUCLEOTIDE SEQUENCE [LARGE SCALE GENOMIC DNA]</scope>
    <source>
        <strain evidence="10">cv. AM560-2</strain>
    </source>
</reference>
<dbReference type="InterPro" id="IPR020966">
    <property type="entry name" value="ALMT"/>
</dbReference>
<sequence>MESSGHKETQFLLGSFRGEVDIDLTSNSTFLGSLRSKIKNSLNELKDFAEKAWEMGRSDPRKIIFAIKMGLALATVSLLIFWKDLYDISQYSIWAILTVIVMFEYSIGATFIKGFNRLLGTLCAGMLAFCFAELSLLVGRWEEVVIVISIFIIGFFASYLKLYPTMKPYEYGFRVFILTYCILMVAGNRTREYAEAIVTRLVLIALGASVCLVVNVCIYPIWAGDALHSLVVKNFKDVANSLEGCVNGYLKCVEYERIPSRILTFQAYDDPLYNGYKSVMESAGKEDTLLGFAIWEPPHGRFKTFKYTWKNYAEVCGALRHCAFMVMALHGCILSEIQAPAERRQVFQTELQRVGAEAAKVLRELGSKVDKMEKLGPVDILKEVHEAAEQLQRKIDEKSYLLIKSDNWEITRQPIENLLDGKENEHVQLGLKSLSETVLDLRSLDVWAPSSPKRDSTGSLFRKQEPWPSRLSFDAGAGNREECRTYESASALSLATFASLLIECVARLQSLVEAFEELSEKSEFVEPMVTDFEIAKSKATCCESLFRCFRFSK</sequence>
<keyword evidence="7" id="KW-0472">Membrane</keyword>
<keyword evidence="10" id="KW-1185">Reference proteome</keyword>
<protein>
    <recommendedName>
        <fullName evidence="11">Aluminum-activated malate transporter 9</fullName>
    </recommendedName>
</protein>
<dbReference type="GO" id="GO:0009705">
    <property type="term" value="C:plant-type vacuole membrane"/>
    <property type="evidence" value="ECO:0000318"/>
    <property type="project" value="GO_Central"/>
</dbReference>
<dbReference type="GO" id="GO:0015743">
    <property type="term" value="P:malate transport"/>
    <property type="evidence" value="ECO:0007669"/>
    <property type="project" value="InterPro"/>
</dbReference>
<evidence type="ECO:0000256" key="8">
    <source>
        <dbReference type="ARBA" id="ARBA00023303"/>
    </source>
</evidence>
<evidence type="ECO:0000256" key="2">
    <source>
        <dbReference type="ARBA" id="ARBA00007079"/>
    </source>
</evidence>
<accession>A0A251JBH3</accession>
<dbReference type="EMBL" id="CM004400">
    <property type="protein sequence ID" value="OAY31287.1"/>
    <property type="molecule type" value="Genomic_DNA"/>
</dbReference>
<keyword evidence="8" id="KW-0407">Ion channel</keyword>
<comment type="subcellular location">
    <subcellularLocation>
        <location evidence="1">Membrane</location>
        <topology evidence="1">Multi-pass membrane protein</topology>
    </subcellularLocation>
</comment>
<dbReference type="Pfam" id="PF11744">
    <property type="entry name" value="ALMT"/>
    <property type="match status" value="1"/>
</dbReference>
<evidence type="ECO:0008006" key="11">
    <source>
        <dbReference type="Google" id="ProtNLM"/>
    </source>
</evidence>
<evidence type="ECO:0000313" key="10">
    <source>
        <dbReference type="Proteomes" id="UP000091857"/>
    </source>
</evidence>
<dbReference type="OMA" id="INMPPEP"/>
<keyword evidence="6" id="KW-0406">Ion transport</keyword>
<dbReference type="OrthoDB" id="68611at2759"/>
<dbReference type="Gramene" id="Manes.14G099800.1.v8.1">
    <property type="protein sequence ID" value="Manes.14G099800.1.v8.1.CDS"/>
    <property type="gene ID" value="Manes.14G099800.v8.1"/>
</dbReference>
<evidence type="ECO:0000256" key="3">
    <source>
        <dbReference type="ARBA" id="ARBA00022448"/>
    </source>
</evidence>
<gene>
    <name evidence="9" type="ORF">MANES_14G099800v8</name>
</gene>
<keyword evidence="5" id="KW-1133">Transmembrane helix</keyword>
<comment type="similarity">
    <text evidence="2">Belongs to the aromatic acid exporter (TC 2.A.85) family.</text>
</comment>
<evidence type="ECO:0000313" key="9">
    <source>
        <dbReference type="EMBL" id="OAY31287.1"/>
    </source>
</evidence>
<dbReference type="STRING" id="3983.A0A251JBH3"/>